<dbReference type="Proteomes" id="UP000503018">
    <property type="component" value="Chromosome"/>
</dbReference>
<proteinExistence type="predicted"/>
<name>A0A6M4APY6_9SPHN</name>
<evidence type="ECO:0000256" key="1">
    <source>
        <dbReference type="SAM" id="MobiDB-lite"/>
    </source>
</evidence>
<organism evidence="2 3">
    <name type="scientific">Sphingomonas lacunae</name>
    <dbReference type="NCBI Taxonomy" id="2698828"/>
    <lineage>
        <taxon>Bacteria</taxon>
        <taxon>Pseudomonadati</taxon>
        <taxon>Pseudomonadota</taxon>
        <taxon>Alphaproteobacteria</taxon>
        <taxon>Sphingomonadales</taxon>
        <taxon>Sphingomonadaceae</taxon>
        <taxon>Sphingomonas</taxon>
    </lineage>
</organism>
<dbReference type="RefSeq" id="WP_169943326.1">
    <property type="nucleotide sequence ID" value="NZ_CP053015.1"/>
</dbReference>
<dbReference type="EMBL" id="CP053015">
    <property type="protein sequence ID" value="QJQ31114.1"/>
    <property type="molecule type" value="Genomic_DNA"/>
</dbReference>
<evidence type="ECO:0000313" key="2">
    <source>
        <dbReference type="EMBL" id="QJQ31114.1"/>
    </source>
</evidence>
<dbReference type="AlphaFoldDB" id="A0A6M4APY6"/>
<keyword evidence="3" id="KW-1185">Reference proteome</keyword>
<feature type="region of interest" description="Disordered" evidence="1">
    <location>
        <begin position="31"/>
        <end position="54"/>
    </location>
</feature>
<feature type="compositionally biased region" description="Basic and acidic residues" evidence="1">
    <location>
        <begin position="31"/>
        <end position="46"/>
    </location>
</feature>
<dbReference type="KEGG" id="slan:GV829_00475"/>
<feature type="region of interest" description="Disordered" evidence="1">
    <location>
        <begin position="85"/>
        <end position="121"/>
    </location>
</feature>
<evidence type="ECO:0000313" key="3">
    <source>
        <dbReference type="Proteomes" id="UP000503018"/>
    </source>
</evidence>
<reference evidence="2 3" key="1">
    <citation type="submission" date="2020-01" db="EMBL/GenBank/DDBJ databases">
        <title>Sphingomonas sp. strain CSW-10.</title>
        <authorList>
            <person name="Chen W.-M."/>
        </authorList>
    </citation>
    <scope>NUCLEOTIDE SEQUENCE [LARGE SCALE GENOMIC DNA]</scope>
    <source>
        <strain evidence="2 3">CSW-10</strain>
    </source>
</reference>
<protein>
    <submittedName>
        <fullName evidence="2">Uncharacterized protein</fullName>
    </submittedName>
</protein>
<accession>A0A6M4APY6</accession>
<sequence length="121" mass="12700">MGVAGRFNVSIGIDRTWAGPVSFAVNGAVGDDAKDSEARGRSDDRAVPSQTTAVANSISSDDLAAYTVAQEKLADALNERFRETAAAMNAETDSEGPSANTADSYREAAAVMQDTAERLRQ</sequence>
<gene>
    <name evidence="2" type="ORF">GV829_00475</name>
</gene>